<keyword evidence="1" id="KW-0472">Membrane</keyword>
<dbReference type="RefSeq" id="WP_124321370.1">
    <property type="nucleotide sequence ID" value="NZ_CP027753.1"/>
</dbReference>
<accession>A0A3G7TRM5</accession>
<name>A0A3G7TRM5_9PSED</name>
<dbReference type="AlphaFoldDB" id="A0A3G7TRM5"/>
<evidence type="ECO:0000313" key="3">
    <source>
        <dbReference type="Proteomes" id="UP000268048"/>
    </source>
</evidence>
<organism evidence="2 3">
    <name type="scientific">Pseudomonas chlororaphis</name>
    <dbReference type="NCBI Taxonomy" id="587753"/>
    <lineage>
        <taxon>Bacteria</taxon>
        <taxon>Pseudomonadati</taxon>
        <taxon>Pseudomonadota</taxon>
        <taxon>Gammaproteobacteria</taxon>
        <taxon>Pseudomonadales</taxon>
        <taxon>Pseudomonadaceae</taxon>
        <taxon>Pseudomonas</taxon>
    </lineage>
</organism>
<keyword evidence="1" id="KW-1133">Transmembrane helix</keyword>
<dbReference type="Proteomes" id="UP000268048">
    <property type="component" value="Chromosome"/>
</dbReference>
<proteinExistence type="predicted"/>
<dbReference type="EMBL" id="CP027753">
    <property type="protein sequence ID" value="AZE49743.1"/>
    <property type="molecule type" value="Genomic_DNA"/>
</dbReference>
<evidence type="ECO:0000256" key="1">
    <source>
        <dbReference type="SAM" id="Phobius"/>
    </source>
</evidence>
<protein>
    <submittedName>
        <fullName evidence="2">RelE-like translational repressor toxin</fullName>
    </submittedName>
</protein>
<evidence type="ECO:0000313" key="2">
    <source>
        <dbReference type="EMBL" id="AZE49743.1"/>
    </source>
</evidence>
<gene>
    <name evidence="2" type="ORF">C4K04_4074</name>
</gene>
<feature type="transmembrane region" description="Helical" evidence="1">
    <location>
        <begin position="88"/>
        <end position="106"/>
    </location>
</feature>
<keyword evidence="1" id="KW-0812">Transmembrane</keyword>
<reference evidence="2 3" key="1">
    <citation type="submission" date="2018-03" db="EMBL/GenBank/DDBJ databases">
        <title>Diversity of phytobeneficial traits revealed by whole-genome analysis of worldwide-isolated phenazine-producing Pseudomonas spp.</title>
        <authorList>
            <person name="Biessy A."/>
            <person name="Novinscak A."/>
            <person name="Blom J."/>
            <person name="Leger G."/>
            <person name="Thomashow L.S."/>
            <person name="Cazorla F.M."/>
            <person name="Josic D."/>
            <person name="Filion M."/>
        </authorList>
    </citation>
    <scope>NUCLEOTIDE SEQUENCE [LARGE SCALE GENOMIC DNA]</scope>
    <source>
        <strain evidence="2 3">B25</strain>
    </source>
</reference>
<sequence length="137" mass="16232">MRNALTSRPIQSKIYADYVQSMDALFIELPPFQRHRQDYLDDELFRSLQLELLKAPEAGDLIEGTGGLRKIRFVDERRHKGKRGGIRVIYYWWSAGAQFWLFTLYAKNEQNDLTSHQKKLLKQLLNREVEARTHHET</sequence>